<dbReference type="EMBL" id="BAAADD010000002">
    <property type="protein sequence ID" value="GAA0563949.1"/>
    <property type="molecule type" value="Genomic_DNA"/>
</dbReference>
<comment type="caution">
    <text evidence="1">The sequence shown here is derived from an EMBL/GenBank/DDBJ whole genome shotgun (WGS) entry which is preliminary data.</text>
</comment>
<evidence type="ECO:0000313" key="2">
    <source>
        <dbReference type="Proteomes" id="UP001499951"/>
    </source>
</evidence>
<proteinExistence type="predicted"/>
<gene>
    <name evidence="1" type="ORF">GCM10008942_10480</name>
</gene>
<reference evidence="1 2" key="1">
    <citation type="journal article" date="2019" name="Int. J. Syst. Evol. Microbiol.">
        <title>The Global Catalogue of Microorganisms (GCM) 10K type strain sequencing project: providing services to taxonomists for standard genome sequencing and annotation.</title>
        <authorList>
            <consortium name="The Broad Institute Genomics Platform"/>
            <consortium name="The Broad Institute Genome Sequencing Center for Infectious Disease"/>
            <person name="Wu L."/>
            <person name="Ma J."/>
        </authorList>
    </citation>
    <scope>NUCLEOTIDE SEQUENCE [LARGE SCALE GENOMIC DNA]</scope>
    <source>
        <strain evidence="1 2">JCM 15089</strain>
    </source>
</reference>
<dbReference type="RefSeq" id="WP_166932740.1">
    <property type="nucleotide sequence ID" value="NZ_BAAADD010000002.1"/>
</dbReference>
<sequence length="171" mass="18864">MSAAGPFTFDAYGNAQITIRFALVNVGTSPAFGVHPWPEIHAPIVGITTEFSYSDLQRKLINKIIKEKNLNSVGYTIFPGEPPRTVEMTVPWMANDLKRVTQKTKMVFPCIVGAVLYRASVDEEIHKTGFLFDVRRLTKGNPSPLGFRAEGEIPADELVFENSPAPGNIVD</sequence>
<organism evidence="1 2">
    <name type="scientific">Rhizomicrobium electricum</name>
    <dbReference type="NCBI Taxonomy" id="480070"/>
    <lineage>
        <taxon>Bacteria</taxon>
        <taxon>Pseudomonadati</taxon>
        <taxon>Pseudomonadota</taxon>
        <taxon>Alphaproteobacteria</taxon>
        <taxon>Micropepsales</taxon>
        <taxon>Micropepsaceae</taxon>
        <taxon>Rhizomicrobium</taxon>
    </lineage>
</organism>
<name>A0ABN1ECX3_9PROT</name>
<keyword evidence="2" id="KW-1185">Reference proteome</keyword>
<dbReference type="Proteomes" id="UP001499951">
    <property type="component" value="Unassembled WGS sequence"/>
</dbReference>
<protein>
    <submittedName>
        <fullName evidence="1">Uncharacterized protein</fullName>
    </submittedName>
</protein>
<evidence type="ECO:0000313" key="1">
    <source>
        <dbReference type="EMBL" id="GAA0563949.1"/>
    </source>
</evidence>
<accession>A0ABN1ECX3</accession>